<dbReference type="PANTHER" id="PTHR11079:SF202">
    <property type="entry name" value="TRNA-SPECIFIC ADENOSINE DEAMINASE"/>
    <property type="match status" value="1"/>
</dbReference>
<proteinExistence type="inferred from homology"/>
<sequence>MCADIGFDMQENTANNGKFVELSFPLWYYKNPPIEWWVVIMEHLVFMQEALKEAAKAASLGEVPIGAVVVRDGQVIARAHNMREIWKDPTAHAEIIAIREASRILGGWRLTGCKLYVTLEPCPMCAGAILLARMDEIIFGAKEPKFGAAGSLVNLIETDQFNHRPHLSSGIMADECGMILKEFFKTRR</sequence>
<dbReference type="PROSITE" id="PS00903">
    <property type="entry name" value="CYT_DCMP_DEAMINASES_1"/>
    <property type="match status" value="1"/>
</dbReference>
<evidence type="ECO:0000256" key="1">
    <source>
        <dbReference type="ARBA" id="ARBA00010669"/>
    </source>
</evidence>
<dbReference type="InterPro" id="IPR016192">
    <property type="entry name" value="APOBEC/CMP_deaminase_Zn-bd"/>
</dbReference>
<dbReference type="PROSITE" id="PS51747">
    <property type="entry name" value="CYT_DCMP_DEAMINASES_2"/>
    <property type="match status" value="1"/>
</dbReference>
<dbReference type="InterPro" id="IPR016193">
    <property type="entry name" value="Cytidine_deaminase-like"/>
</dbReference>
<dbReference type="HAMAP" id="MF_00972">
    <property type="entry name" value="tRNA_aden_deaminase"/>
    <property type="match status" value="1"/>
</dbReference>
<dbReference type="NCBIfam" id="NF008113">
    <property type="entry name" value="PRK10860.1"/>
    <property type="match status" value="1"/>
</dbReference>
<comment type="subunit">
    <text evidence="2 8">Homodimer.</text>
</comment>
<evidence type="ECO:0000259" key="9">
    <source>
        <dbReference type="PROSITE" id="PS51747"/>
    </source>
</evidence>
<accession>A0A7I8DB98</accession>
<evidence type="ECO:0000256" key="8">
    <source>
        <dbReference type="HAMAP-Rule" id="MF_00972"/>
    </source>
</evidence>
<reference evidence="10 11" key="1">
    <citation type="submission" date="2020-08" db="EMBL/GenBank/DDBJ databases">
        <title>Complete Genome Sequence of Effusibacillus dendaii Strain skT53, Isolated from Farmland soil.</title>
        <authorList>
            <person name="Konishi T."/>
            <person name="Kawasaki H."/>
        </authorList>
    </citation>
    <scope>NUCLEOTIDE SEQUENCE [LARGE SCALE GENOMIC DNA]</scope>
    <source>
        <strain evidence="11">skT53</strain>
    </source>
</reference>
<dbReference type="Pfam" id="PF14437">
    <property type="entry name" value="MafB19-deam"/>
    <property type="match status" value="1"/>
</dbReference>
<feature type="binding site" evidence="8">
    <location>
        <position position="92"/>
    </location>
    <ligand>
        <name>Zn(2+)</name>
        <dbReference type="ChEBI" id="CHEBI:29105"/>
        <note>catalytic</note>
    </ligand>
</feature>
<evidence type="ECO:0000256" key="6">
    <source>
        <dbReference type="ARBA" id="ARBA00022833"/>
    </source>
</evidence>
<evidence type="ECO:0000313" key="11">
    <source>
        <dbReference type="Proteomes" id="UP000593802"/>
    </source>
</evidence>
<keyword evidence="3 8" id="KW-0819">tRNA processing</keyword>
<keyword evidence="4 8" id="KW-0479">Metal-binding</keyword>
<evidence type="ECO:0000256" key="2">
    <source>
        <dbReference type="ARBA" id="ARBA00011738"/>
    </source>
</evidence>
<dbReference type="KEGG" id="eff:skT53_24330"/>
<dbReference type="EC" id="3.5.4.33" evidence="8"/>
<dbReference type="InterPro" id="IPR058535">
    <property type="entry name" value="MafB19-deam"/>
</dbReference>
<dbReference type="AlphaFoldDB" id="A0A7I8DB98"/>
<dbReference type="Gene3D" id="3.40.140.10">
    <property type="entry name" value="Cytidine Deaminase, domain 2"/>
    <property type="match status" value="1"/>
</dbReference>
<protein>
    <recommendedName>
        <fullName evidence="8">tRNA-specific adenosine deaminase</fullName>
        <ecNumber evidence="8">3.5.4.33</ecNumber>
    </recommendedName>
</protein>
<evidence type="ECO:0000256" key="7">
    <source>
        <dbReference type="ARBA" id="ARBA00048045"/>
    </source>
</evidence>
<dbReference type="GO" id="GO:0002100">
    <property type="term" value="P:tRNA wobble adenosine to inosine editing"/>
    <property type="evidence" value="ECO:0007669"/>
    <property type="project" value="UniProtKB-UniRule"/>
</dbReference>
<dbReference type="GO" id="GO:0052717">
    <property type="term" value="F:tRNA-specific adenosine-34 deaminase activity"/>
    <property type="evidence" value="ECO:0007669"/>
    <property type="project" value="UniProtKB-UniRule"/>
</dbReference>
<feature type="binding site" evidence="8">
    <location>
        <position position="125"/>
    </location>
    <ligand>
        <name>Zn(2+)</name>
        <dbReference type="ChEBI" id="CHEBI:29105"/>
        <note>catalytic</note>
    </ligand>
</feature>
<feature type="domain" description="CMP/dCMP-type deaminase" evidence="9">
    <location>
        <begin position="41"/>
        <end position="152"/>
    </location>
</feature>
<evidence type="ECO:0000313" key="10">
    <source>
        <dbReference type="EMBL" id="BCJ87448.1"/>
    </source>
</evidence>
<keyword evidence="11" id="KW-1185">Reference proteome</keyword>
<evidence type="ECO:0000256" key="4">
    <source>
        <dbReference type="ARBA" id="ARBA00022723"/>
    </source>
</evidence>
<name>A0A7I8DB98_9BACL</name>
<comment type="cofactor">
    <cofactor evidence="8">
        <name>Zn(2+)</name>
        <dbReference type="ChEBI" id="CHEBI:29105"/>
    </cofactor>
    <text evidence="8">Binds 1 zinc ion per subunit.</text>
</comment>
<dbReference type="FunFam" id="3.40.140.10:FF:000005">
    <property type="entry name" value="tRNA-specific adenosine deaminase"/>
    <property type="match status" value="1"/>
</dbReference>
<dbReference type="Proteomes" id="UP000593802">
    <property type="component" value="Chromosome"/>
</dbReference>
<keyword evidence="6 8" id="KW-0862">Zinc</keyword>
<dbReference type="CDD" id="cd01285">
    <property type="entry name" value="nucleoside_deaminase"/>
    <property type="match status" value="1"/>
</dbReference>
<dbReference type="InterPro" id="IPR028883">
    <property type="entry name" value="tRNA_aden_deaminase"/>
</dbReference>
<dbReference type="GO" id="GO:0008270">
    <property type="term" value="F:zinc ion binding"/>
    <property type="evidence" value="ECO:0007669"/>
    <property type="project" value="UniProtKB-UniRule"/>
</dbReference>
<comment type="catalytic activity">
    <reaction evidence="7 8">
        <text>adenosine(34) in tRNA + H2O + H(+) = inosine(34) in tRNA + NH4(+)</text>
        <dbReference type="Rhea" id="RHEA:43168"/>
        <dbReference type="Rhea" id="RHEA-COMP:10373"/>
        <dbReference type="Rhea" id="RHEA-COMP:10374"/>
        <dbReference type="ChEBI" id="CHEBI:15377"/>
        <dbReference type="ChEBI" id="CHEBI:15378"/>
        <dbReference type="ChEBI" id="CHEBI:28938"/>
        <dbReference type="ChEBI" id="CHEBI:74411"/>
        <dbReference type="ChEBI" id="CHEBI:82852"/>
        <dbReference type="EC" id="3.5.4.33"/>
    </reaction>
</comment>
<feature type="binding site" evidence="8">
    <location>
        <position position="122"/>
    </location>
    <ligand>
        <name>Zn(2+)</name>
        <dbReference type="ChEBI" id="CHEBI:29105"/>
        <note>catalytic</note>
    </ligand>
</feature>
<organism evidence="10 11">
    <name type="scientific">Effusibacillus dendaii</name>
    <dbReference type="NCBI Taxonomy" id="2743772"/>
    <lineage>
        <taxon>Bacteria</taxon>
        <taxon>Bacillati</taxon>
        <taxon>Bacillota</taxon>
        <taxon>Bacilli</taxon>
        <taxon>Bacillales</taxon>
        <taxon>Alicyclobacillaceae</taxon>
        <taxon>Effusibacillus</taxon>
    </lineage>
</organism>
<comment type="function">
    <text evidence="8">Catalyzes the deamination of adenosine to inosine at the wobble position 34 of tRNA(Arg2).</text>
</comment>
<gene>
    <name evidence="8" type="primary">tadA</name>
    <name evidence="10" type="ORF">skT53_24330</name>
</gene>
<dbReference type="EMBL" id="AP023366">
    <property type="protein sequence ID" value="BCJ87448.1"/>
    <property type="molecule type" value="Genomic_DNA"/>
</dbReference>
<dbReference type="SUPFAM" id="SSF53927">
    <property type="entry name" value="Cytidine deaminase-like"/>
    <property type="match status" value="1"/>
</dbReference>
<dbReference type="InterPro" id="IPR002125">
    <property type="entry name" value="CMP_dCMP_dom"/>
</dbReference>
<feature type="active site" description="Proton donor" evidence="8">
    <location>
        <position position="94"/>
    </location>
</feature>
<dbReference type="PANTHER" id="PTHR11079">
    <property type="entry name" value="CYTOSINE DEAMINASE FAMILY MEMBER"/>
    <property type="match status" value="1"/>
</dbReference>
<keyword evidence="5 8" id="KW-0378">Hydrolase</keyword>
<evidence type="ECO:0000256" key="3">
    <source>
        <dbReference type="ARBA" id="ARBA00022694"/>
    </source>
</evidence>
<comment type="similarity">
    <text evidence="1">Belongs to the cytidine and deoxycytidylate deaminase family. ADAT2 subfamily.</text>
</comment>
<evidence type="ECO:0000256" key="5">
    <source>
        <dbReference type="ARBA" id="ARBA00022801"/>
    </source>
</evidence>